<comment type="subcellular location">
    <subcellularLocation>
        <location evidence="1">Cell membrane</location>
        <topology evidence="1">Multi-pass membrane protein</topology>
    </subcellularLocation>
</comment>
<name>A0ABU9YUS5_9RHOO</name>
<keyword evidence="3" id="KW-1003">Cell membrane</keyword>
<evidence type="ECO:0000313" key="10">
    <source>
        <dbReference type="Proteomes" id="UP001410394"/>
    </source>
</evidence>
<dbReference type="RefSeq" id="WP_345918235.1">
    <property type="nucleotide sequence ID" value="NZ_JBDIVE010000001.1"/>
</dbReference>
<reference evidence="9 10" key="1">
    <citation type="journal article" date="2018" name="Int. J. Syst. Evol. Microbiol.">
        <title>Uliginosibacterium sediminicola sp. nov., isolated from freshwater sediment.</title>
        <authorList>
            <person name="Hwang W.M."/>
            <person name="Kim S.M."/>
            <person name="Kang K."/>
            <person name="Ahn T.Y."/>
        </authorList>
    </citation>
    <scope>NUCLEOTIDE SEQUENCE [LARGE SCALE GENOMIC DNA]</scope>
    <source>
        <strain evidence="9 10">M1-21</strain>
    </source>
</reference>
<protein>
    <submittedName>
        <fullName evidence="9">MFS transporter</fullName>
    </submittedName>
</protein>
<dbReference type="Gene3D" id="1.20.1250.20">
    <property type="entry name" value="MFS general substrate transporter like domains"/>
    <property type="match status" value="1"/>
</dbReference>
<evidence type="ECO:0000256" key="6">
    <source>
        <dbReference type="ARBA" id="ARBA00023136"/>
    </source>
</evidence>
<evidence type="ECO:0000256" key="2">
    <source>
        <dbReference type="ARBA" id="ARBA00022448"/>
    </source>
</evidence>
<keyword evidence="5 7" id="KW-1133">Transmembrane helix</keyword>
<proteinExistence type="predicted"/>
<keyword evidence="2" id="KW-0813">Transport</keyword>
<keyword evidence="10" id="KW-1185">Reference proteome</keyword>
<evidence type="ECO:0000256" key="1">
    <source>
        <dbReference type="ARBA" id="ARBA00004651"/>
    </source>
</evidence>
<evidence type="ECO:0000256" key="4">
    <source>
        <dbReference type="ARBA" id="ARBA00022692"/>
    </source>
</evidence>
<feature type="transmembrane region" description="Helical" evidence="7">
    <location>
        <begin position="267"/>
        <end position="288"/>
    </location>
</feature>
<dbReference type="Proteomes" id="UP001410394">
    <property type="component" value="Unassembled WGS sequence"/>
</dbReference>
<evidence type="ECO:0000256" key="5">
    <source>
        <dbReference type="ARBA" id="ARBA00022989"/>
    </source>
</evidence>
<feature type="transmembrane region" description="Helical" evidence="7">
    <location>
        <begin position="237"/>
        <end position="255"/>
    </location>
</feature>
<gene>
    <name evidence="9" type="ORF">ABDB84_03200</name>
</gene>
<feature type="transmembrane region" description="Helical" evidence="7">
    <location>
        <begin position="59"/>
        <end position="79"/>
    </location>
</feature>
<evidence type="ECO:0000313" key="9">
    <source>
        <dbReference type="EMBL" id="MEN3067470.1"/>
    </source>
</evidence>
<dbReference type="SUPFAM" id="SSF103473">
    <property type="entry name" value="MFS general substrate transporter"/>
    <property type="match status" value="1"/>
</dbReference>
<dbReference type="Pfam" id="PF05977">
    <property type="entry name" value="MFS_3"/>
    <property type="match status" value="1"/>
</dbReference>
<dbReference type="InterPro" id="IPR010290">
    <property type="entry name" value="TM_effector"/>
</dbReference>
<feature type="transmembrane region" description="Helical" evidence="7">
    <location>
        <begin position="91"/>
        <end position="113"/>
    </location>
</feature>
<feature type="transmembrane region" description="Helical" evidence="7">
    <location>
        <begin position="323"/>
        <end position="346"/>
    </location>
</feature>
<feature type="transmembrane region" description="Helical" evidence="7">
    <location>
        <begin position="300"/>
        <end position="317"/>
    </location>
</feature>
<dbReference type="PANTHER" id="PTHR23513:SF11">
    <property type="entry name" value="STAPHYLOFERRIN A TRANSPORTER"/>
    <property type="match status" value="1"/>
</dbReference>
<dbReference type="InterPro" id="IPR036259">
    <property type="entry name" value="MFS_trans_sf"/>
</dbReference>
<feature type="transmembrane region" description="Helical" evidence="7">
    <location>
        <begin position="383"/>
        <end position="403"/>
    </location>
</feature>
<dbReference type="EMBL" id="JBDIVE010000001">
    <property type="protein sequence ID" value="MEN3067470.1"/>
    <property type="molecule type" value="Genomic_DNA"/>
</dbReference>
<feature type="transmembrane region" description="Helical" evidence="7">
    <location>
        <begin position="119"/>
        <end position="139"/>
    </location>
</feature>
<feature type="transmembrane region" description="Helical" evidence="7">
    <location>
        <begin position="175"/>
        <end position="203"/>
    </location>
</feature>
<dbReference type="PANTHER" id="PTHR23513">
    <property type="entry name" value="INTEGRAL MEMBRANE EFFLUX PROTEIN-RELATED"/>
    <property type="match status" value="1"/>
</dbReference>
<dbReference type="InterPro" id="IPR020846">
    <property type="entry name" value="MFS_dom"/>
</dbReference>
<dbReference type="CDD" id="cd06173">
    <property type="entry name" value="MFS_MefA_like"/>
    <property type="match status" value="1"/>
</dbReference>
<comment type="caution">
    <text evidence="9">The sequence shown here is derived from an EMBL/GenBank/DDBJ whole genome shotgun (WGS) entry which is preliminary data.</text>
</comment>
<dbReference type="PROSITE" id="PS50850">
    <property type="entry name" value="MFS"/>
    <property type="match status" value="1"/>
</dbReference>
<keyword evidence="6 7" id="KW-0472">Membrane</keyword>
<evidence type="ECO:0000256" key="7">
    <source>
        <dbReference type="SAM" id="Phobius"/>
    </source>
</evidence>
<feature type="transmembrane region" description="Helical" evidence="7">
    <location>
        <begin position="358"/>
        <end position="377"/>
    </location>
</feature>
<sequence>MTEPQARADSSEAPVGALEPLRERVFATLWVATVLGNTGSFMRDVASSWMATDLSANPAAVAAVQAAAALPVFLFAIPAGVLSDILDRRRFLIAVQILLAAVSAMLMLLSANASLRLESLLALTFIGGLGAALMGPAWLSIVPTLVSGRQLRAAVALNSLGVNISRAIGPAAGGALLAAFGAAVTYGVDLLSYALVISALLWWRPSPTAPDPLAEQFIGALQAGLRFTLAQTALHRVLLRAAVFFASASAAWALLPLVARQLLQGSAGFYGLMLGAVGLGAILGALALPRLRHVLAPDGLMLLAALLSAAVLATLAMRPPQGLALLMLLVLGLAWIVALTTLNALTQSILPDWVRGRGLSVYLTVFNGALAAGSLGWGAVAQALGLPATLLLAAVVLALSAVVMRRWPLPSGEVSLAASQHWPAPPGASELALQRGPVLVQVEYQVLPADRAAFVDVLNSLSIQRRSDGASAWGVYEDSANPQRLVECFWVSSWAEHLRQHQRVSQASAVLQGRVWQLHQGPNPPKVCHLISL</sequence>
<accession>A0ABU9YUS5</accession>
<keyword evidence="4 7" id="KW-0812">Transmembrane</keyword>
<feature type="domain" description="Major facilitator superfamily (MFS) profile" evidence="8">
    <location>
        <begin position="25"/>
        <end position="412"/>
    </location>
</feature>
<evidence type="ECO:0000256" key="3">
    <source>
        <dbReference type="ARBA" id="ARBA00022475"/>
    </source>
</evidence>
<evidence type="ECO:0000259" key="8">
    <source>
        <dbReference type="PROSITE" id="PS50850"/>
    </source>
</evidence>
<organism evidence="9 10">
    <name type="scientific">Uliginosibacterium sediminicola</name>
    <dbReference type="NCBI Taxonomy" id="2024550"/>
    <lineage>
        <taxon>Bacteria</taxon>
        <taxon>Pseudomonadati</taxon>
        <taxon>Pseudomonadota</taxon>
        <taxon>Betaproteobacteria</taxon>
        <taxon>Rhodocyclales</taxon>
        <taxon>Zoogloeaceae</taxon>
        <taxon>Uliginosibacterium</taxon>
    </lineage>
</organism>